<dbReference type="Proteomes" id="UP000199527">
    <property type="component" value="Unassembled WGS sequence"/>
</dbReference>
<gene>
    <name evidence="6" type="ORF">SAMN04488540_102170</name>
</gene>
<dbReference type="InterPro" id="IPR050109">
    <property type="entry name" value="HTH-type_TetR-like_transc_reg"/>
</dbReference>
<dbReference type="InterPro" id="IPR039536">
    <property type="entry name" value="TetR_C_Proteobacteria"/>
</dbReference>
<organism evidence="6 7">
    <name type="scientific">Ferrimonas sediminum</name>
    <dbReference type="NCBI Taxonomy" id="718193"/>
    <lineage>
        <taxon>Bacteria</taxon>
        <taxon>Pseudomonadati</taxon>
        <taxon>Pseudomonadota</taxon>
        <taxon>Gammaproteobacteria</taxon>
        <taxon>Alteromonadales</taxon>
        <taxon>Ferrimonadaceae</taxon>
        <taxon>Ferrimonas</taxon>
    </lineage>
</organism>
<evidence type="ECO:0000256" key="3">
    <source>
        <dbReference type="ARBA" id="ARBA00023163"/>
    </source>
</evidence>
<evidence type="ECO:0000256" key="4">
    <source>
        <dbReference type="PROSITE-ProRule" id="PRU00335"/>
    </source>
</evidence>
<evidence type="ECO:0000313" key="6">
    <source>
        <dbReference type="EMBL" id="SDI59104.1"/>
    </source>
</evidence>
<feature type="DNA-binding region" description="H-T-H motif" evidence="4">
    <location>
        <begin position="33"/>
        <end position="52"/>
    </location>
</feature>
<dbReference type="PANTHER" id="PTHR30055:SF146">
    <property type="entry name" value="HTH-TYPE TRANSCRIPTIONAL DUAL REGULATOR CECR"/>
    <property type="match status" value="1"/>
</dbReference>
<reference evidence="7" key="1">
    <citation type="submission" date="2016-10" db="EMBL/GenBank/DDBJ databases">
        <authorList>
            <person name="Varghese N."/>
            <person name="Submissions S."/>
        </authorList>
    </citation>
    <scope>NUCLEOTIDE SEQUENCE [LARGE SCALE GENOMIC DNA]</scope>
    <source>
        <strain evidence="7">DSM 23317</strain>
    </source>
</reference>
<keyword evidence="7" id="KW-1185">Reference proteome</keyword>
<keyword evidence="1" id="KW-0805">Transcription regulation</keyword>
<dbReference type="Gene3D" id="1.10.10.60">
    <property type="entry name" value="Homeodomain-like"/>
    <property type="match status" value="1"/>
</dbReference>
<sequence>MGSAGCDRKSKKRCQILEAATELFMQNGLETTSMDEVAERAGVSKQTVYSHFGNKDDLFVHCIESRCSSHQMTPEGFDLDADPAEVLLDFAHRFSDMVLGPEARHIYCSCVRSAETHPELSELYYGAGPSRMQELMLGYLTQLNQRGILAIPNSLFAAQQLLLMLQTMDKMRGELGLEKAMDDQQRCEYLKQTVTLFLTGYRPPGR</sequence>
<dbReference type="AlphaFoldDB" id="A0A1G8LTS7"/>
<dbReference type="OrthoDB" id="8535430at2"/>
<dbReference type="SUPFAM" id="SSF46689">
    <property type="entry name" value="Homeodomain-like"/>
    <property type="match status" value="1"/>
</dbReference>
<dbReference type="Pfam" id="PF14246">
    <property type="entry name" value="TetR_C_7"/>
    <property type="match status" value="1"/>
</dbReference>
<feature type="domain" description="HTH tetR-type" evidence="5">
    <location>
        <begin position="10"/>
        <end position="70"/>
    </location>
</feature>
<name>A0A1G8LTS7_9GAMM</name>
<dbReference type="PROSITE" id="PS50977">
    <property type="entry name" value="HTH_TETR_2"/>
    <property type="match status" value="1"/>
</dbReference>
<dbReference type="GO" id="GO:0000976">
    <property type="term" value="F:transcription cis-regulatory region binding"/>
    <property type="evidence" value="ECO:0007669"/>
    <property type="project" value="TreeGrafter"/>
</dbReference>
<evidence type="ECO:0000259" key="5">
    <source>
        <dbReference type="PROSITE" id="PS50977"/>
    </source>
</evidence>
<keyword evidence="3" id="KW-0804">Transcription</keyword>
<dbReference type="InterPro" id="IPR001647">
    <property type="entry name" value="HTH_TetR"/>
</dbReference>
<dbReference type="EMBL" id="FNEM01000002">
    <property type="protein sequence ID" value="SDI59104.1"/>
    <property type="molecule type" value="Genomic_DNA"/>
</dbReference>
<dbReference type="FunFam" id="1.10.10.60:FF:000141">
    <property type="entry name" value="TetR family transcriptional regulator"/>
    <property type="match status" value="1"/>
</dbReference>
<evidence type="ECO:0000256" key="1">
    <source>
        <dbReference type="ARBA" id="ARBA00023015"/>
    </source>
</evidence>
<evidence type="ECO:0000256" key="2">
    <source>
        <dbReference type="ARBA" id="ARBA00023125"/>
    </source>
</evidence>
<dbReference type="GO" id="GO:0003700">
    <property type="term" value="F:DNA-binding transcription factor activity"/>
    <property type="evidence" value="ECO:0007669"/>
    <property type="project" value="TreeGrafter"/>
</dbReference>
<proteinExistence type="predicted"/>
<dbReference type="Pfam" id="PF00440">
    <property type="entry name" value="TetR_N"/>
    <property type="match status" value="1"/>
</dbReference>
<dbReference type="PANTHER" id="PTHR30055">
    <property type="entry name" value="HTH-TYPE TRANSCRIPTIONAL REGULATOR RUTR"/>
    <property type="match status" value="1"/>
</dbReference>
<dbReference type="PRINTS" id="PR00455">
    <property type="entry name" value="HTHTETR"/>
</dbReference>
<protein>
    <submittedName>
        <fullName evidence="6">DNA-binding transcriptional regulator, AcrR family</fullName>
    </submittedName>
</protein>
<accession>A0A1G8LTS7</accession>
<dbReference type="Gene3D" id="1.10.357.10">
    <property type="entry name" value="Tetracycline Repressor, domain 2"/>
    <property type="match status" value="1"/>
</dbReference>
<keyword evidence="2 4" id="KW-0238">DNA-binding</keyword>
<dbReference type="InterPro" id="IPR009057">
    <property type="entry name" value="Homeodomain-like_sf"/>
</dbReference>
<dbReference type="RefSeq" id="WP_090361866.1">
    <property type="nucleotide sequence ID" value="NZ_FNEM01000002.1"/>
</dbReference>
<evidence type="ECO:0000313" key="7">
    <source>
        <dbReference type="Proteomes" id="UP000199527"/>
    </source>
</evidence>